<dbReference type="EMBL" id="JAPWDO010000001">
    <property type="protein sequence ID" value="KAJ5486720.1"/>
    <property type="molecule type" value="Genomic_DNA"/>
</dbReference>
<evidence type="ECO:0000256" key="7">
    <source>
        <dbReference type="SAM" id="Phobius"/>
    </source>
</evidence>
<evidence type="ECO:0000313" key="10">
    <source>
        <dbReference type="Proteomes" id="UP001147760"/>
    </source>
</evidence>
<feature type="transmembrane region" description="Helical" evidence="7">
    <location>
        <begin position="151"/>
        <end position="174"/>
    </location>
</feature>
<evidence type="ECO:0000313" key="9">
    <source>
        <dbReference type="EMBL" id="KAJ5486720.1"/>
    </source>
</evidence>
<sequence>MTPARLSTARSSPSERAVDRGHCHDSPIRNRAAALGIMAIMDAEYISQTKGPRILGVFWAFFSNIGPDDYIIVVAMIMVASYTILTTVNVVLGYGSHTPVLMERGGMDLVERILVINYADFALGIMSFTTPKLAVAALLNRIMNPTLFHRIWLWILTGSVFVASSICIIVLFTMCDPPQALWKVRLMTEGATCRPTKILVGYAIFTGVLSAVVDLYLAIYPTVILLRLQMSIKKKLALCAALGLGAVACAMAIVKCLQLPDGTADLVIWTSVESNIIIMASCIPTLGPMYEMIRGKRSWSSHGRYESRKLRSDTDRPMKKSASNNREDDDILMTTNIGATESGSQESILNSDRLQTEVHMAGKINRTDQVKIEYGIRPEGDHEPRPSW</sequence>
<name>A0A9X0BWH1_9EURO</name>
<dbReference type="PANTHER" id="PTHR33048:SF155">
    <property type="entry name" value="INTEGRAL MEMBRANE PROTEIN"/>
    <property type="match status" value="1"/>
</dbReference>
<protein>
    <recommendedName>
        <fullName evidence="8">Rhodopsin domain-containing protein</fullName>
    </recommendedName>
</protein>
<keyword evidence="3 7" id="KW-1133">Transmembrane helix</keyword>
<accession>A0A9X0BWH1</accession>
<proteinExistence type="inferred from homology"/>
<organism evidence="9 10">
    <name type="scientific">Penicillium desertorum</name>
    <dbReference type="NCBI Taxonomy" id="1303715"/>
    <lineage>
        <taxon>Eukaryota</taxon>
        <taxon>Fungi</taxon>
        <taxon>Dikarya</taxon>
        <taxon>Ascomycota</taxon>
        <taxon>Pezizomycotina</taxon>
        <taxon>Eurotiomycetes</taxon>
        <taxon>Eurotiomycetidae</taxon>
        <taxon>Eurotiales</taxon>
        <taxon>Aspergillaceae</taxon>
        <taxon>Penicillium</taxon>
    </lineage>
</organism>
<evidence type="ECO:0000256" key="4">
    <source>
        <dbReference type="ARBA" id="ARBA00023136"/>
    </source>
</evidence>
<comment type="similarity">
    <text evidence="5">Belongs to the SAT4 family.</text>
</comment>
<keyword evidence="10" id="KW-1185">Reference proteome</keyword>
<feature type="compositionally biased region" description="Basic and acidic residues" evidence="6">
    <location>
        <begin position="304"/>
        <end position="318"/>
    </location>
</feature>
<evidence type="ECO:0000256" key="2">
    <source>
        <dbReference type="ARBA" id="ARBA00022692"/>
    </source>
</evidence>
<dbReference type="GO" id="GO:0016020">
    <property type="term" value="C:membrane"/>
    <property type="evidence" value="ECO:0007669"/>
    <property type="project" value="UniProtKB-SubCell"/>
</dbReference>
<evidence type="ECO:0000256" key="6">
    <source>
        <dbReference type="SAM" id="MobiDB-lite"/>
    </source>
</evidence>
<gene>
    <name evidence="9" type="ORF">N7530_001020</name>
</gene>
<keyword evidence="4 7" id="KW-0472">Membrane</keyword>
<dbReference type="Pfam" id="PF20684">
    <property type="entry name" value="Fung_rhodopsin"/>
    <property type="match status" value="1"/>
</dbReference>
<comment type="subcellular location">
    <subcellularLocation>
        <location evidence="1">Membrane</location>
        <topology evidence="1">Multi-pass membrane protein</topology>
    </subcellularLocation>
</comment>
<dbReference type="Proteomes" id="UP001147760">
    <property type="component" value="Unassembled WGS sequence"/>
</dbReference>
<feature type="region of interest" description="Disordered" evidence="6">
    <location>
        <begin position="1"/>
        <end position="23"/>
    </location>
</feature>
<feature type="region of interest" description="Disordered" evidence="6">
    <location>
        <begin position="304"/>
        <end position="331"/>
    </location>
</feature>
<comment type="caution">
    <text evidence="9">The sequence shown here is derived from an EMBL/GenBank/DDBJ whole genome shotgun (WGS) entry which is preliminary data.</text>
</comment>
<evidence type="ECO:0000256" key="5">
    <source>
        <dbReference type="ARBA" id="ARBA00038359"/>
    </source>
</evidence>
<feature type="transmembrane region" description="Helical" evidence="7">
    <location>
        <begin position="70"/>
        <end position="95"/>
    </location>
</feature>
<reference evidence="9" key="2">
    <citation type="journal article" date="2023" name="IMA Fungus">
        <title>Comparative genomic study of the Penicillium genus elucidates a diverse pangenome and 15 lateral gene transfer events.</title>
        <authorList>
            <person name="Petersen C."/>
            <person name="Sorensen T."/>
            <person name="Nielsen M.R."/>
            <person name="Sondergaard T.E."/>
            <person name="Sorensen J.L."/>
            <person name="Fitzpatrick D.A."/>
            <person name="Frisvad J.C."/>
            <person name="Nielsen K.L."/>
        </authorList>
    </citation>
    <scope>NUCLEOTIDE SEQUENCE</scope>
    <source>
        <strain evidence="9">IBT 17660</strain>
    </source>
</reference>
<keyword evidence="2 7" id="KW-0812">Transmembrane</keyword>
<evidence type="ECO:0000259" key="8">
    <source>
        <dbReference type="Pfam" id="PF20684"/>
    </source>
</evidence>
<feature type="transmembrane region" description="Helical" evidence="7">
    <location>
        <begin position="115"/>
        <end position="139"/>
    </location>
</feature>
<evidence type="ECO:0000256" key="1">
    <source>
        <dbReference type="ARBA" id="ARBA00004141"/>
    </source>
</evidence>
<feature type="transmembrane region" description="Helical" evidence="7">
    <location>
        <begin position="199"/>
        <end position="224"/>
    </location>
</feature>
<feature type="domain" description="Rhodopsin" evidence="8">
    <location>
        <begin position="63"/>
        <end position="290"/>
    </location>
</feature>
<dbReference type="InterPro" id="IPR052337">
    <property type="entry name" value="SAT4-like"/>
</dbReference>
<dbReference type="OrthoDB" id="5331848at2759"/>
<evidence type="ECO:0000256" key="3">
    <source>
        <dbReference type="ARBA" id="ARBA00022989"/>
    </source>
</evidence>
<dbReference type="AlphaFoldDB" id="A0A9X0BWH1"/>
<dbReference type="InterPro" id="IPR049326">
    <property type="entry name" value="Rhodopsin_dom_fungi"/>
</dbReference>
<dbReference type="PANTHER" id="PTHR33048">
    <property type="entry name" value="PTH11-LIKE INTEGRAL MEMBRANE PROTEIN (AFU_ORTHOLOGUE AFUA_5G11245)"/>
    <property type="match status" value="1"/>
</dbReference>
<reference evidence="9" key="1">
    <citation type="submission" date="2022-12" db="EMBL/GenBank/DDBJ databases">
        <authorList>
            <person name="Petersen C."/>
        </authorList>
    </citation>
    <scope>NUCLEOTIDE SEQUENCE</scope>
    <source>
        <strain evidence="9">IBT 17660</strain>
    </source>
</reference>